<proteinExistence type="predicted"/>
<name>A0A0E9TUT6_ANGAN</name>
<reference evidence="1" key="1">
    <citation type="submission" date="2014-11" db="EMBL/GenBank/DDBJ databases">
        <authorList>
            <person name="Amaro Gonzalez C."/>
        </authorList>
    </citation>
    <scope>NUCLEOTIDE SEQUENCE</scope>
</reference>
<accession>A0A0E9TUT6</accession>
<sequence>MLKNGCSVHYRSKIFRLQCEIIIAVLFK</sequence>
<dbReference type="AlphaFoldDB" id="A0A0E9TUT6"/>
<protein>
    <submittedName>
        <fullName evidence="1">Uncharacterized protein</fullName>
    </submittedName>
</protein>
<evidence type="ECO:0000313" key="1">
    <source>
        <dbReference type="EMBL" id="JAH57444.1"/>
    </source>
</evidence>
<organism evidence="1">
    <name type="scientific">Anguilla anguilla</name>
    <name type="common">European freshwater eel</name>
    <name type="synonym">Muraena anguilla</name>
    <dbReference type="NCBI Taxonomy" id="7936"/>
    <lineage>
        <taxon>Eukaryota</taxon>
        <taxon>Metazoa</taxon>
        <taxon>Chordata</taxon>
        <taxon>Craniata</taxon>
        <taxon>Vertebrata</taxon>
        <taxon>Euteleostomi</taxon>
        <taxon>Actinopterygii</taxon>
        <taxon>Neopterygii</taxon>
        <taxon>Teleostei</taxon>
        <taxon>Anguilliformes</taxon>
        <taxon>Anguillidae</taxon>
        <taxon>Anguilla</taxon>
    </lineage>
</organism>
<dbReference type="EMBL" id="GBXM01051133">
    <property type="protein sequence ID" value="JAH57444.1"/>
    <property type="molecule type" value="Transcribed_RNA"/>
</dbReference>
<reference evidence="1" key="2">
    <citation type="journal article" date="2015" name="Fish Shellfish Immunol.">
        <title>Early steps in the European eel (Anguilla anguilla)-Vibrio vulnificus interaction in the gills: Role of the RtxA13 toxin.</title>
        <authorList>
            <person name="Callol A."/>
            <person name="Pajuelo D."/>
            <person name="Ebbesson L."/>
            <person name="Teles M."/>
            <person name="MacKenzie S."/>
            <person name="Amaro C."/>
        </authorList>
    </citation>
    <scope>NUCLEOTIDE SEQUENCE</scope>
</reference>